<organism evidence="1 2">
    <name type="scientific">Gossypium gossypioides</name>
    <name type="common">Mexican cotton</name>
    <name type="synonym">Selera gossypioides</name>
    <dbReference type="NCBI Taxonomy" id="34282"/>
    <lineage>
        <taxon>Eukaryota</taxon>
        <taxon>Viridiplantae</taxon>
        <taxon>Streptophyta</taxon>
        <taxon>Embryophyta</taxon>
        <taxon>Tracheophyta</taxon>
        <taxon>Spermatophyta</taxon>
        <taxon>Magnoliopsida</taxon>
        <taxon>eudicotyledons</taxon>
        <taxon>Gunneridae</taxon>
        <taxon>Pentapetalae</taxon>
        <taxon>rosids</taxon>
        <taxon>malvids</taxon>
        <taxon>Malvales</taxon>
        <taxon>Malvaceae</taxon>
        <taxon>Malvoideae</taxon>
        <taxon>Gossypium</taxon>
    </lineage>
</organism>
<evidence type="ECO:0000313" key="2">
    <source>
        <dbReference type="Proteomes" id="UP000593579"/>
    </source>
</evidence>
<sequence length="22" mass="2611">MVSRIRCCIGCLYGRIVKCWNH</sequence>
<dbReference type="Proteomes" id="UP000593579">
    <property type="component" value="Unassembled WGS sequence"/>
</dbReference>
<dbReference type="AlphaFoldDB" id="A0A7J9BD15"/>
<comment type="caution">
    <text evidence="1">The sequence shown here is derived from an EMBL/GenBank/DDBJ whole genome shotgun (WGS) entry which is preliminary data.</text>
</comment>
<protein>
    <submittedName>
        <fullName evidence="1">Uncharacterized protein</fullName>
    </submittedName>
</protein>
<keyword evidence="2" id="KW-1185">Reference proteome</keyword>
<gene>
    <name evidence="1" type="ORF">Gogos_018048</name>
</gene>
<proteinExistence type="predicted"/>
<name>A0A7J9BD15_GOSGO</name>
<evidence type="ECO:0000313" key="1">
    <source>
        <dbReference type="EMBL" id="MBA0734102.1"/>
    </source>
</evidence>
<reference evidence="1 2" key="1">
    <citation type="journal article" date="2019" name="Genome Biol. Evol.">
        <title>Insights into the evolution of the New World diploid cottons (Gossypium, subgenus Houzingenia) based on genome sequencing.</title>
        <authorList>
            <person name="Grover C.E."/>
            <person name="Arick M.A. 2nd"/>
            <person name="Thrash A."/>
            <person name="Conover J.L."/>
            <person name="Sanders W.S."/>
            <person name="Peterson D.G."/>
            <person name="Frelichowski J.E."/>
            <person name="Scheffler J.A."/>
            <person name="Scheffler B.E."/>
            <person name="Wendel J.F."/>
        </authorList>
    </citation>
    <scope>NUCLEOTIDE SEQUENCE [LARGE SCALE GENOMIC DNA]</scope>
    <source>
        <strain evidence="1">5</strain>
        <tissue evidence="1">Leaf</tissue>
    </source>
</reference>
<accession>A0A7J9BD15</accession>
<dbReference type="EMBL" id="JABEZY010000002">
    <property type="protein sequence ID" value="MBA0734102.1"/>
    <property type="molecule type" value="Genomic_DNA"/>
</dbReference>
<dbReference type="OrthoDB" id="10388161at2759"/>